<reference evidence="12" key="3">
    <citation type="submission" date="2025-09" db="UniProtKB">
        <authorList>
            <consortium name="Ensembl"/>
        </authorList>
    </citation>
    <scope>IDENTIFICATION</scope>
</reference>
<keyword evidence="5" id="KW-0010">Activator</keyword>
<dbReference type="CDD" id="cd18672">
    <property type="entry name" value="PIN_FAM120B-like"/>
    <property type="match status" value="1"/>
</dbReference>
<dbReference type="GO" id="GO:0035357">
    <property type="term" value="P:peroxisome proliferator activated receptor signaling pathway"/>
    <property type="evidence" value="ECO:0007669"/>
    <property type="project" value="Ensembl"/>
</dbReference>
<dbReference type="Ensembl" id="ENSVURT00010029156.1">
    <property type="protein sequence ID" value="ENSVURP00010025606.1"/>
    <property type="gene ID" value="ENSVURG00010019592.1"/>
</dbReference>
<evidence type="ECO:0000313" key="12">
    <source>
        <dbReference type="Ensembl" id="ENSVURP00010025606.1"/>
    </source>
</evidence>
<dbReference type="STRING" id="29139.ENSVURP00010025606"/>
<comment type="subcellular location">
    <subcellularLocation>
        <location evidence="1">Nucleus</location>
    </subcellularLocation>
</comment>
<dbReference type="GO" id="GO:0045444">
    <property type="term" value="P:fat cell differentiation"/>
    <property type="evidence" value="ECO:0007669"/>
    <property type="project" value="Ensembl"/>
</dbReference>
<dbReference type="PANTHER" id="PTHR15976:SF17">
    <property type="entry name" value="CONSTITUTIVE COACTIVATOR OF PEROXISOME PROLIFERATOR-ACTIVATED RECEPTOR GAMMA"/>
    <property type="match status" value="1"/>
</dbReference>
<evidence type="ECO:0000313" key="13">
    <source>
        <dbReference type="Proteomes" id="UP000314987"/>
    </source>
</evidence>
<evidence type="ECO:0000256" key="2">
    <source>
        <dbReference type="ARBA" id="ARBA00009495"/>
    </source>
</evidence>
<evidence type="ECO:0000256" key="5">
    <source>
        <dbReference type="ARBA" id="ARBA00023159"/>
    </source>
</evidence>
<evidence type="ECO:0000256" key="9">
    <source>
        <dbReference type="ARBA" id="ARBA00065429"/>
    </source>
</evidence>
<dbReference type="Gene3D" id="3.40.50.1010">
    <property type="entry name" value="5'-nuclease"/>
    <property type="match status" value="1"/>
</dbReference>
<gene>
    <name evidence="12" type="primary">FAM120B</name>
</gene>
<dbReference type="InterPro" id="IPR029060">
    <property type="entry name" value="PIN-like_dom_sf"/>
</dbReference>
<evidence type="ECO:0000256" key="1">
    <source>
        <dbReference type="ARBA" id="ARBA00004123"/>
    </source>
</evidence>
<sequence>MGVRGLHGFVANACPSVCTVVNLKEMAEKYQIHQPGCIPVIVVDAMCCLRHWYTPESWVCGGQWLEYLSVLEDFIKAFTTAGIKLVFFFDGVVEQKKRHEWVKRRLRNNKEISRIFQFMKTHRRQPGRDMFFIPSGLATFTRFALKSLGQETVCSLQEADYEVASYGLQNNCLGILGEDTDYLIFNTCPYFSISKLHLDCLVTVMFSRENLCHSLGLNVTDLPLLACLLGNDTVPEGMLESFRQKCLSGYSSAKQNNDKRTNTILAVADYITRVLHLQQGLKDLEEMLPLGRNKTVFCRGVASYLLPGQQSPWLLQIPSLETSDKQEVIMWSDPEILQVAKEHHVQAESYLVYNILSSGEIECSNTLEDEFDPELPGQALIFRPARQHIYSLLLEDSKDACRSCPIVKEWFVYFGNQLKQPELVQPIKLDIPGGIPSLRTLWLSQDAEVQAQRYSTFLACFHLWNEREELQALENSLAALCCLLIYLLWQVDAFSLEDLNAFIAQTLCLRGKSAAQLSGLQLTHVDSRAVQLGSLFIRGLTTLILANSACGFPFRMDDLMAWKMFDGKLFQQKYQQSHRGCSVEELLEGNKYWLTEFQNLKSLICKACMKNNRVLQSRQRGNEFIRESESRRWGSSFQRSHQPRFSSLFHNPNQGHQWRGLGPYTSRFETGPSGRRYRSEEQSQKRRGFQHTLREIIFYFSILEKRIKAFISLLSWCLRRDAT</sequence>
<keyword evidence="3" id="KW-0221">Differentiation</keyword>
<evidence type="ECO:0000256" key="6">
    <source>
        <dbReference type="ARBA" id="ARBA00023163"/>
    </source>
</evidence>
<comment type="subunit">
    <text evidence="9">Interacts with ESR1 and RXRA. Interacts with PPARG; in a ligand-independent manner.</text>
</comment>
<keyword evidence="4" id="KW-0805">Transcription regulation</keyword>
<proteinExistence type="inferred from homology"/>
<comment type="function">
    <text evidence="8">Functions as a transactivator of PPARG and ESR1. Functions in adipogenesis through PPARG activation.</text>
</comment>
<evidence type="ECO:0000256" key="10">
    <source>
        <dbReference type="ARBA" id="ARBA00067859"/>
    </source>
</evidence>
<evidence type="ECO:0000256" key="4">
    <source>
        <dbReference type="ARBA" id="ARBA00023015"/>
    </source>
</evidence>
<dbReference type="SUPFAM" id="SSF88723">
    <property type="entry name" value="PIN domain-like"/>
    <property type="match status" value="1"/>
</dbReference>
<organism evidence="12 13">
    <name type="scientific">Vombatus ursinus</name>
    <name type="common">Common wombat</name>
    <dbReference type="NCBI Taxonomy" id="29139"/>
    <lineage>
        <taxon>Eukaryota</taxon>
        <taxon>Metazoa</taxon>
        <taxon>Chordata</taxon>
        <taxon>Craniata</taxon>
        <taxon>Vertebrata</taxon>
        <taxon>Euteleostomi</taxon>
        <taxon>Mammalia</taxon>
        <taxon>Metatheria</taxon>
        <taxon>Diprotodontia</taxon>
        <taxon>Vombatidae</taxon>
        <taxon>Vombatus</taxon>
    </lineage>
</organism>
<comment type="similarity">
    <text evidence="2">Belongs to the constitutive coactivator of PPAR-gamma family.</text>
</comment>
<dbReference type="AlphaFoldDB" id="A0A4X2LVJ0"/>
<dbReference type="InterPro" id="IPR026784">
    <property type="entry name" value="Coact_PPARg"/>
</dbReference>
<keyword evidence="6" id="KW-0804">Transcription</keyword>
<dbReference type="PANTHER" id="PTHR15976">
    <property type="entry name" value="CONSTITUTIVE COACTIVATOR OF PEROXISOME PROLIFERATOR-ACTIVATED RECEPTOR GAMMA"/>
    <property type="match status" value="1"/>
</dbReference>
<reference evidence="13" key="1">
    <citation type="submission" date="2018-12" db="EMBL/GenBank/DDBJ databases">
        <authorList>
            <person name="Yazar S."/>
        </authorList>
    </citation>
    <scope>NUCLEOTIDE SEQUENCE [LARGE SCALE GENOMIC DNA]</scope>
</reference>
<protein>
    <recommendedName>
        <fullName evidence="10">Constitutive coactivator of peroxisome proliferator-activated receptor gamma</fullName>
    </recommendedName>
    <alternativeName>
        <fullName evidence="11">Protein FAM120B</fullName>
    </alternativeName>
</protein>
<keyword evidence="7" id="KW-0539">Nucleus</keyword>
<dbReference type="FunFam" id="3.40.50.1010:FF:000013">
    <property type="entry name" value="Constitutive coactivator of peroxisome proliferator-activated receptor gamma"/>
    <property type="match status" value="1"/>
</dbReference>
<keyword evidence="13" id="KW-1185">Reference proteome</keyword>
<dbReference type="Proteomes" id="UP000314987">
    <property type="component" value="Unassembled WGS sequence"/>
</dbReference>
<reference evidence="12" key="2">
    <citation type="submission" date="2025-08" db="UniProtKB">
        <authorList>
            <consortium name="Ensembl"/>
        </authorList>
    </citation>
    <scope>IDENTIFICATION</scope>
</reference>
<dbReference type="GeneTree" id="ENSGT00530000063168"/>
<evidence type="ECO:0000256" key="3">
    <source>
        <dbReference type="ARBA" id="ARBA00022782"/>
    </source>
</evidence>
<evidence type="ECO:0000256" key="8">
    <source>
        <dbReference type="ARBA" id="ARBA00057492"/>
    </source>
</evidence>
<evidence type="ECO:0000256" key="11">
    <source>
        <dbReference type="ARBA" id="ARBA00081567"/>
    </source>
</evidence>
<name>A0A4X2LVJ0_VOMUR</name>
<accession>A0A4X2LVJ0</accession>
<dbReference type="OMA" id="MPWEVFD"/>
<dbReference type="GO" id="GO:0005634">
    <property type="term" value="C:nucleus"/>
    <property type="evidence" value="ECO:0007669"/>
    <property type="project" value="UniProtKB-SubCell"/>
</dbReference>
<evidence type="ECO:0000256" key="7">
    <source>
        <dbReference type="ARBA" id="ARBA00023242"/>
    </source>
</evidence>